<accession>A0A168R915</accession>
<feature type="transmembrane region" description="Helical" evidence="1">
    <location>
        <begin position="6"/>
        <end position="30"/>
    </location>
</feature>
<dbReference type="Proteomes" id="UP000076983">
    <property type="component" value="Unassembled WGS sequence"/>
</dbReference>
<protein>
    <submittedName>
        <fullName evidence="2">Uncharacterized protein</fullName>
    </submittedName>
</protein>
<organism evidence="2 3">
    <name type="scientific">Mycoplasmopsis gallinarum</name>
    <dbReference type="NCBI Taxonomy" id="29557"/>
    <lineage>
        <taxon>Bacteria</taxon>
        <taxon>Bacillati</taxon>
        <taxon>Mycoplasmatota</taxon>
        <taxon>Mycoplasmoidales</taxon>
        <taxon>Metamycoplasmataceae</taxon>
        <taxon>Mycoplasmopsis</taxon>
    </lineage>
</organism>
<keyword evidence="1" id="KW-1133">Transmembrane helix</keyword>
<name>A0A168R915_9BACT</name>
<reference evidence="2 3" key="1">
    <citation type="submission" date="2016-03" db="EMBL/GenBank/DDBJ databases">
        <title>Genome sequence of Mycoplasma gallinarum strain Mgn_IPT.</title>
        <authorList>
            <person name="Yacoub E."/>
            <person name="Sirand-Pugnet P."/>
            <person name="Barre A."/>
            <person name="Maurier F."/>
            <person name="Blanchard A."/>
            <person name="Ben Abdelmoumen B.M."/>
        </authorList>
    </citation>
    <scope>NUCLEOTIDE SEQUENCE [LARGE SCALE GENOMIC DNA]</scope>
    <source>
        <strain evidence="2 3">Mgn_IPT</strain>
    </source>
</reference>
<dbReference type="NCBIfam" id="NF045844">
    <property type="entry name" value="BC85_0335_fam"/>
    <property type="match status" value="1"/>
</dbReference>
<sequence length="230" mass="26931">MSNEIIKWILIASVILVCLIAVSIYGLMFYKTKKLRQKLVDEEVQKANEKILEIRGESLGHLPHELLKYLPNSIDEMDLENLINSTYLNDAKETLIIGNNNAFEYASLNYLGFGNFDLVTDTFKAKEWNLAVLEFPQYFNKKTNLLTEVSKTYDLIFVINSVNTNQEIFDNYFDFLKEKGMMVILQNNSQNDLKEFKKELKKLNLIYEISYVKGKFLYIVKKQKNKNHEL</sequence>
<keyword evidence="3" id="KW-1185">Reference proteome</keyword>
<evidence type="ECO:0000313" key="3">
    <source>
        <dbReference type="Proteomes" id="UP000076983"/>
    </source>
</evidence>
<dbReference type="STRING" id="29557.MGALLINA_05220"/>
<gene>
    <name evidence="2" type="ORF">MGALLINA_05220</name>
</gene>
<dbReference type="EMBL" id="LVLH01000042">
    <property type="protein sequence ID" value="OAB48733.1"/>
    <property type="molecule type" value="Genomic_DNA"/>
</dbReference>
<proteinExistence type="predicted"/>
<evidence type="ECO:0000256" key="1">
    <source>
        <dbReference type="SAM" id="Phobius"/>
    </source>
</evidence>
<dbReference type="RefSeq" id="WP_082836745.1">
    <property type="nucleotide sequence ID" value="NZ_LVLH01000042.1"/>
</dbReference>
<comment type="caution">
    <text evidence="2">The sequence shown here is derived from an EMBL/GenBank/DDBJ whole genome shotgun (WGS) entry which is preliminary data.</text>
</comment>
<keyword evidence="1" id="KW-0812">Transmembrane</keyword>
<keyword evidence="1" id="KW-0472">Membrane</keyword>
<dbReference type="AlphaFoldDB" id="A0A168R915"/>
<dbReference type="OrthoDB" id="401200at2"/>
<evidence type="ECO:0000313" key="2">
    <source>
        <dbReference type="EMBL" id="OAB48733.1"/>
    </source>
</evidence>
<dbReference type="PATRIC" id="fig|29557.3.peg.520"/>